<evidence type="ECO:0000313" key="3">
    <source>
        <dbReference type="EMBL" id="BBA96699.1"/>
    </source>
</evidence>
<name>A0A7U3VML7_9ACTN</name>
<dbReference type="Proteomes" id="UP000595703">
    <property type="component" value="Chromosome"/>
</dbReference>
<dbReference type="Gene3D" id="1.10.10.10">
    <property type="entry name" value="Winged helix-like DNA-binding domain superfamily/Winged helix DNA-binding domain"/>
    <property type="match status" value="2"/>
</dbReference>
<evidence type="ECO:0000313" key="4">
    <source>
        <dbReference type="Proteomes" id="UP000595703"/>
    </source>
</evidence>
<dbReference type="InterPro" id="IPR036388">
    <property type="entry name" value="WH-like_DNA-bd_sf"/>
</dbReference>
<dbReference type="KEGG" id="arev:RVR_2116"/>
<proteinExistence type="predicted"/>
<evidence type="ECO:0000259" key="2">
    <source>
        <dbReference type="PROSITE" id="PS50043"/>
    </source>
</evidence>
<dbReference type="PROSITE" id="PS50043">
    <property type="entry name" value="HTH_LUXR_2"/>
    <property type="match status" value="1"/>
</dbReference>
<keyword evidence="4" id="KW-1185">Reference proteome</keyword>
<dbReference type="Pfam" id="PF00196">
    <property type="entry name" value="GerE"/>
    <property type="match status" value="1"/>
</dbReference>
<dbReference type="AlphaFoldDB" id="A0A7U3VML7"/>
<dbReference type="SMART" id="SM00421">
    <property type="entry name" value="HTH_LUXR"/>
    <property type="match status" value="1"/>
</dbReference>
<evidence type="ECO:0000256" key="1">
    <source>
        <dbReference type="SAM" id="Coils"/>
    </source>
</evidence>
<dbReference type="GO" id="GO:0006355">
    <property type="term" value="P:regulation of DNA-templated transcription"/>
    <property type="evidence" value="ECO:0007669"/>
    <property type="project" value="InterPro"/>
</dbReference>
<dbReference type="CDD" id="cd06170">
    <property type="entry name" value="LuxR_C_like"/>
    <property type="match status" value="1"/>
</dbReference>
<dbReference type="PANTHER" id="PTHR34293">
    <property type="entry name" value="HTH-TYPE TRANSCRIPTIONAL REGULATOR TRMBL2"/>
    <property type="match status" value="1"/>
</dbReference>
<dbReference type="InterPro" id="IPR051797">
    <property type="entry name" value="TrmB-like"/>
</dbReference>
<feature type="coiled-coil region" evidence="1">
    <location>
        <begin position="76"/>
        <end position="103"/>
    </location>
</feature>
<dbReference type="GO" id="GO:0003677">
    <property type="term" value="F:DNA binding"/>
    <property type="evidence" value="ECO:0007669"/>
    <property type="project" value="InterPro"/>
</dbReference>
<gene>
    <name evidence="3" type="ORF">RVR_2116</name>
</gene>
<dbReference type="InterPro" id="IPR000792">
    <property type="entry name" value="Tscrpt_reg_LuxR_C"/>
</dbReference>
<feature type="domain" description="HTH luxR-type" evidence="2">
    <location>
        <begin position="260"/>
        <end position="325"/>
    </location>
</feature>
<reference evidence="3 4" key="4">
    <citation type="journal article" date="2020" name="Sci. Rep.">
        <title>beta-carboline chemical signals induce reveromycin production through a LuxR family regulator in Streptomyces sp. SN-593.</title>
        <authorList>
            <person name="Panthee S."/>
            <person name="Kito N."/>
            <person name="Hayashi T."/>
            <person name="Shimizu T."/>
            <person name="Ishikawa J."/>
            <person name="Hamamoto H."/>
            <person name="Osada H."/>
            <person name="Takahashi S."/>
        </authorList>
    </citation>
    <scope>NUCLEOTIDE SEQUENCE [LARGE SCALE GENOMIC DNA]</scope>
    <source>
        <strain evidence="3 4">SN-593</strain>
    </source>
</reference>
<keyword evidence="1" id="KW-0175">Coiled coil</keyword>
<organism evidence="3 4">
    <name type="scientific">Actinacidiphila reveromycinica</name>
    <dbReference type="NCBI Taxonomy" id="659352"/>
    <lineage>
        <taxon>Bacteria</taxon>
        <taxon>Bacillati</taxon>
        <taxon>Actinomycetota</taxon>
        <taxon>Actinomycetes</taxon>
        <taxon>Kitasatosporales</taxon>
        <taxon>Streptomycetaceae</taxon>
        <taxon>Actinacidiphila</taxon>
    </lineage>
</organism>
<accession>A0A7U3VML7</accession>
<dbReference type="RefSeq" id="WP_237404621.1">
    <property type="nucleotide sequence ID" value="NZ_AP018365.1"/>
</dbReference>
<sequence>MPDEVELDEETLAVYRAVLLHHRTDAAGLAAMMDLPEQRVAEAVERLADLSLLAPSWEEPGRLRPVSPDVGLGVMLQRERQELAERQQRIEQSRSALASLAAEYTAQTRSGGLDRSEAVVGIDAIRSRLESLAMGCAKESLAFHPDGALTEESIEAGRPLNERALDRGVRFRTLYLDSIARDRTTREYAKWMAEHGSEIRTSPTLPLRLLIVDGVTAMVPGPPQGAQPTALVLTSPPVVQAMLALFEAYWERGTQLGRPADRSESGLTPQEHELLRLLAAGATDEAVARAMGIGVRTERRIVAELMERLQASSRFEAGVKAARYDWV</sequence>
<dbReference type="EMBL" id="AP018365">
    <property type="protein sequence ID" value="BBA96699.1"/>
    <property type="molecule type" value="Genomic_DNA"/>
</dbReference>
<dbReference type="SUPFAM" id="SSF46894">
    <property type="entry name" value="C-terminal effector domain of the bipartite response regulators"/>
    <property type="match status" value="1"/>
</dbReference>
<dbReference type="InterPro" id="IPR016032">
    <property type="entry name" value="Sig_transdc_resp-reg_C-effctor"/>
</dbReference>
<reference evidence="3 4" key="3">
    <citation type="journal article" date="2011" name="Nat. Chem. Biol.">
        <title>Reveromycin A biosynthesis uses RevG and RevJ for stereospecific spiroacetal formation.</title>
        <authorList>
            <person name="Takahashi S."/>
            <person name="Toyoda A."/>
            <person name="Sekiyama Y."/>
            <person name="Takagi H."/>
            <person name="Nogawa T."/>
            <person name="Uramoto M."/>
            <person name="Suzuki R."/>
            <person name="Koshino H."/>
            <person name="Kumano T."/>
            <person name="Panthee S."/>
            <person name="Dairi T."/>
            <person name="Ishikawa J."/>
            <person name="Ikeda H."/>
            <person name="Sakaki Y."/>
            <person name="Osada H."/>
        </authorList>
    </citation>
    <scope>NUCLEOTIDE SEQUENCE [LARGE SCALE GENOMIC DNA]</scope>
    <source>
        <strain evidence="3 4">SN-593</strain>
    </source>
</reference>
<reference evidence="3 4" key="2">
    <citation type="journal article" date="2011" name="J. Antibiot.">
        <title>Furaquinocins I and J: novel polyketide isoprenoid hybrid compounds from Streptomyces reveromyceticus SN-593.</title>
        <authorList>
            <person name="Panthee S."/>
            <person name="Takahashi S."/>
            <person name="Takagi H."/>
            <person name="Nogawa T."/>
            <person name="Oowada E."/>
            <person name="Uramoto M."/>
            <person name="Osada H."/>
        </authorList>
    </citation>
    <scope>NUCLEOTIDE SEQUENCE [LARGE SCALE GENOMIC DNA]</scope>
    <source>
        <strain evidence="3 4">SN-593</strain>
    </source>
</reference>
<protein>
    <submittedName>
        <fullName evidence="3">Putative erythropoiesis-stimulating protein</fullName>
    </submittedName>
</protein>
<reference evidence="3 4" key="1">
    <citation type="journal article" date="2010" name="J. Bacteriol.">
        <title>Biochemical characterization of a novel indole prenyltransferase from Streptomyces sp. SN-593.</title>
        <authorList>
            <person name="Takahashi S."/>
            <person name="Takagi H."/>
            <person name="Toyoda A."/>
            <person name="Uramoto M."/>
            <person name="Nogawa T."/>
            <person name="Ueki M."/>
            <person name="Sakaki Y."/>
            <person name="Osada H."/>
        </authorList>
    </citation>
    <scope>NUCLEOTIDE SEQUENCE [LARGE SCALE GENOMIC DNA]</scope>
    <source>
        <strain evidence="3 4">SN-593</strain>
    </source>
</reference>
<dbReference type="PANTHER" id="PTHR34293:SF1">
    <property type="entry name" value="HTH-TYPE TRANSCRIPTIONAL REGULATOR TRMBL2"/>
    <property type="match status" value="1"/>
</dbReference>